<organism evidence="1 2">
    <name type="scientific">Gandjariella thermophila</name>
    <dbReference type="NCBI Taxonomy" id="1931992"/>
    <lineage>
        <taxon>Bacteria</taxon>
        <taxon>Bacillati</taxon>
        <taxon>Actinomycetota</taxon>
        <taxon>Actinomycetes</taxon>
        <taxon>Pseudonocardiales</taxon>
        <taxon>Pseudonocardiaceae</taxon>
        <taxon>Gandjariella</taxon>
    </lineage>
</organism>
<keyword evidence="2" id="KW-1185">Reference proteome</keyword>
<comment type="caution">
    <text evidence="1">The sequence shown here is derived from an EMBL/GenBank/DDBJ whole genome shotgun (WGS) entry which is preliminary data.</text>
</comment>
<sequence>MTLRLAQHRSQRNGIVPAMVVGLPHSFSAAKRLRREAIVAGGTTGKRLPAAARRGLVVMPHAADPHVRRACP</sequence>
<gene>
    <name evidence="1" type="ORF">GTS_06040</name>
</gene>
<protein>
    <submittedName>
        <fullName evidence="1">Uncharacterized protein</fullName>
    </submittedName>
</protein>
<evidence type="ECO:0000313" key="1">
    <source>
        <dbReference type="EMBL" id="GDY28971.1"/>
    </source>
</evidence>
<reference evidence="2" key="1">
    <citation type="submission" date="2019-04" db="EMBL/GenBank/DDBJ databases">
        <title>Draft genome sequence of Pseudonocardiaceae bacterium SL3-2-4.</title>
        <authorList>
            <person name="Ningsih F."/>
            <person name="Yokota A."/>
            <person name="Sakai Y."/>
            <person name="Nanatani K."/>
            <person name="Yabe S."/>
            <person name="Oetari A."/>
            <person name="Sjamsuridzal W."/>
        </authorList>
    </citation>
    <scope>NUCLEOTIDE SEQUENCE [LARGE SCALE GENOMIC DNA]</scope>
    <source>
        <strain evidence="2">SL3-2-4</strain>
    </source>
</reference>
<name>A0A4D4IXM7_9PSEU</name>
<dbReference type="EMBL" id="BJFL01000002">
    <property type="protein sequence ID" value="GDY28971.1"/>
    <property type="molecule type" value="Genomic_DNA"/>
</dbReference>
<evidence type="ECO:0000313" key="2">
    <source>
        <dbReference type="Proteomes" id="UP000298860"/>
    </source>
</evidence>
<dbReference type="Proteomes" id="UP000298860">
    <property type="component" value="Unassembled WGS sequence"/>
</dbReference>
<dbReference type="AlphaFoldDB" id="A0A4D4IXM7"/>
<proteinExistence type="predicted"/>
<accession>A0A4D4IXM7</accession>